<proteinExistence type="predicted"/>
<organism evidence="1 2">
    <name type="scientific">Acinetobacter defluvii</name>
    <dbReference type="NCBI Taxonomy" id="1871111"/>
    <lineage>
        <taxon>Bacteria</taxon>
        <taxon>Pseudomonadati</taxon>
        <taxon>Pseudomonadota</taxon>
        <taxon>Gammaproteobacteria</taxon>
        <taxon>Moraxellales</taxon>
        <taxon>Moraxellaceae</taxon>
        <taxon>Acinetobacter</taxon>
    </lineage>
</organism>
<dbReference type="RefSeq" id="WP_065994740.1">
    <property type="nucleotide sequence ID" value="NZ_CP029389.2"/>
</dbReference>
<accession>A0A2S2F811</accession>
<protein>
    <submittedName>
        <fullName evidence="1">Uncharacterized protein</fullName>
    </submittedName>
</protein>
<geneLocation type="plasmid" evidence="1 2">
    <name>p1_010030</name>
</geneLocation>
<dbReference type="AlphaFoldDB" id="A0A2S2F811"/>
<dbReference type="EMBL" id="CP029389">
    <property type="protein sequence ID" value="AWL27103.1"/>
    <property type="molecule type" value="Genomic_DNA"/>
</dbReference>
<dbReference type="OrthoDB" id="9823962at2"/>
<keyword evidence="2" id="KW-1185">Reference proteome</keyword>
<reference evidence="1" key="1">
    <citation type="submission" date="2019-08" db="EMBL/GenBank/DDBJ databases">
        <title>The complete genome of Acinetobacter defluvii strain WCHAD010030.</title>
        <authorList>
            <person name="Hu Y."/>
            <person name="Qin J."/>
            <person name="Feng Y."/>
            <person name="Zong Z."/>
        </authorList>
    </citation>
    <scope>NUCLEOTIDE SEQUENCE</scope>
    <source>
        <strain evidence="1">WCHA30</strain>
        <plasmid evidence="1">p1_010030</plasmid>
    </source>
</reference>
<dbReference type="Proteomes" id="UP000245977">
    <property type="component" value="Plasmid p1_010030"/>
</dbReference>
<evidence type="ECO:0000313" key="1">
    <source>
        <dbReference type="EMBL" id="AWL27103.1"/>
    </source>
</evidence>
<evidence type="ECO:0000313" key="2">
    <source>
        <dbReference type="Proteomes" id="UP000245977"/>
    </source>
</evidence>
<sequence>MTKSSNTTTQEIIFNAELWIYQRKSAFPMVDCLPGPANGLWEKFNYHPVCNGIVLQDKDVLVLGLDGAYTVKSKSCDQNKHIHLNDIVKAKFVPACGDEVEIYGRVREFKGDMICCNEIHSESPFFCYENEAEKIDLPESVIKSLCEVV</sequence>
<dbReference type="KEGG" id="adv:DJ533_00010"/>
<name>A0A2S2F811_9GAMM</name>
<dbReference type="STRING" id="1871111.GCA_001704615_00856"/>
<keyword evidence="1" id="KW-0614">Plasmid</keyword>
<gene>
    <name evidence="1" type="ORF">DJ533_00010</name>
</gene>